<dbReference type="FunFam" id="3.30.230.10:FF:000003">
    <property type="entry name" value="Elongation factor G"/>
    <property type="match status" value="1"/>
</dbReference>
<dbReference type="GO" id="GO:0032790">
    <property type="term" value="P:ribosome disassembly"/>
    <property type="evidence" value="ECO:0007669"/>
    <property type="project" value="TreeGrafter"/>
</dbReference>
<keyword evidence="3 8" id="KW-0547">Nucleotide-binding</keyword>
<dbReference type="Gene3D" id="3.40.50.300">
    <property type="entry name" value="P-loop containing nucleotide triphosphate hydrolases"/>
    <property type="match status" value="1"/>
</dbReference>
<dbReference type="RefSeq" id="WP_174539643.1">
    <property type="nucleotide sequence ID" value="NZ_WHUT02000004.1"/>
</dbReference>
<dbReference type="CDD" id="cd01434">
    <property type="entry name" value="EFG_mtEFG1_IV"/>
    <property type="match status" value="1"/>
</dbReference>
<feature type="binding site" evidence="8">
    <location>
        <begin position="17"/>
        <end position="24"/>
    </location>
    <ligand>
        <name>GTP</name>
        <dbReference type="ChEBI" id="CHEBI:37565"/>
    </ligand>
</feature>
<name>A0A8X8H755_9RHOB</name>
<dbReference type="PROSITE" id="PS51722">
    <property type="entry name" value="G_TR_2"/>
    <property type="match status" value="1"/>
</dbReference>
<keyword evidence="4 8" id="KW-0251">Elongation factor</keyword>
<dbReference type="PANTHER" id="PTHR43261:SF1">
    <property type="entry name" value="RIBOSOME-RELEASING FACTOR 2, MITOCHONDRIAL"/>
    <property type="match status" value="1"/>
</dbReference>
<reference evidence="10" key="1">
    <citation type="submission" date="2020-05" db="EMBL/GenBank/DDBJ databases">
        <title>Fertoebacter nigrum gen. nov., sp. nov., a new member of the family Rhodobacteraceae.</title>
        <authorList>
            <person name="Szuroczki S."/>
            <person name="Abbaszade G."/>
            <person name="Buni D."/>
            <person name="Schumann P."/>
            <person name="Toth E."/>
        </authorList>
    </citation>
    <scope>NUCLEOTIDE SEQUENCE</scope>
    <source>
        <strain evidence="10">RG-N-1a</strain>
    </source>
</reference>
<evidence type="ECO:0000256" key="3">
    <source>
        <dbReference type="ARBA" id="ARBA00022741"/>
    </source>
</evidence>
<keyword evidence="6 8" id="KW-0342">GTP-binding</keyword>
<comment type="subcellular location">
    <subcellularLocation>
        <location evidence="8">Cytoplasm</location>
    </subcellularLocation>
</comment>
<dbReference type="NCBIfam" id="TIGR00484">
    <property type="entry name" value="EF-G"/>
    <property type="match status" value="1"/>
</dbReference>
<accession>A0A8X8H755</accession>
<keyword evidence="8" id="KW-0963">Cytoplasm</keyword>
<evidence type="ECO:0000256" key="2">
    <source>
        <dbReference type="ARBA" id="ARBA00017872"/>
    </source>
</evidence>
<dbReference type="GO" id="GO:0003746">
    <property type="term" value="F:translation elongation factor activity"/>
    <property type="evidence" value="ECO:0007669"/>
    <property type="project" value="UniProtKB-UniRule"/>
</dbReference>
<dbReference type="InterPro" id="IPR009022">
    <property type="entry name" value="EFG_III"/>
</dbReference>
<dbReference type="GO" id="GO:0005737">
    <property type="term" value="C:cytoplasm"/>
    <property type="evidence" value="ECO:0007669"/>
    <property type="project" value="UniProtKB-SubCell"/>
</dbReference>
<dbReference type="InterPro" id="IPR000640">
    <property type="entry name" value="EFG_V-like"/>
</dbReference>
<dbReference type="SUPFAM" id="SSF52540">
    <property type="entry name" value="P-loop containing nucleoside triphosphate hydrolases"/>
    <property type="match status" value="1"/>
</dbReference>
<dbReference type="CDD" id="cd03713">
    <property type="entry name" value="EFG_mtEFG_C"/>
    <property type="match status" value="1"/>
</dbReference>
<dbReference type="InterPro" id="IPR005517">
    <property type="entry name" value="Transl_elong_EFG/EF2_IV"/>
</dbReference>
<dbReference type="FunFam" id="3.40.50.300:FF:000029">
    <property type="entry name" value="Elongation factor G"/>
    <property type="match status" value="1"/>
</dbReference>
<dbReference type="InterPro" id="IPR005225">
    <property type="entry name" value="Small_GTP-bd"/>
</dbReference>
<evidence type="ECO:0000256" key="8">
    <source>
        <dbReference type="HAMAP-Rule" id="MF_00054"/>
    </source>
</evidence>
<dbReference type="InterPro" id="IPR035647">
    <property type="entry name" value="EFG_III/V"/>
</dbReference>
<dbReference type="GO" id="GO:0005525">
    <property type="term" value="F:GTP binding"/>
    <property type="evidence" value="ECO:0007669"/>
    <property type="project" value="UniProtKB-UniRule"/>
</dbReference>
<dbReference type="PROSITE" id="PS00301">
    <property type="entry name" value="G_TR_1"/>
    <property type="match status" value="1"/>
</dbReference>
<evidence type="ECO:0000256" key="7">
    <source>
        <dbReference type="ARBA" id="ARBA00024731"/>
    </source>
</evidence>
<dbReference type="InterPro" id="IPR009000">
    <property type="entry name" value="Transl_B-barrel_sf"/>
</dbReference>
<dbReference type="NCBIfam" id="TIGR00231">
    <property type="entry name" value="small_GTP"/>
    <property type="match status" value="1"/>
</dbReference>
<protein>
    <recommendedName>
        <fullName evidence="2 8">Elongation factor G</fullName>
        <shortName evidence="8">EF-G</shortName>
    </recommendedName>
</protein>
<dbReference type="Pfam" id="PF14492">
    <property type="entry name" value="EFG_III"/>
    <property type="match status" value="1"/>
</dbReference>
<dbReference type="InterPro" id="IPR031157">
    <property type="entry name" value="G_TR_CS"/>
</dbReference>
<dbReference type="InterPro" id="IPR041095">
    <property type="entry name" value="EFG_II"/>
</dbReference>
<evidence type="ECO:0000256" key="6">
    <source>
        <dbReference type="ARBA" id="ARBA00023134"/>
    </source>
</evidence>
<dbReference type="InterPro" id="IPR047872">
    <property type="entry name" value="EFG_IV"/>
</dbReference>
<organism evidence="10 11">
    <name type="scientific">Fertoeibacter niger</name>
    <dbReference type="NCBI Taxonomy" id="2656921"/>
    <lineage>
        <taxon>Bacteria</taxon>
        <taxon>Pseudomonadati</taxon>
        <taxon>Pseudomonadota</taxon>
        <taxon>Alphaproteobacteria</taxon>
        <taxon>Rhodobacterales</taxon>
        <taxon>Paracoccaceae</taxon>
        <taxon>Fertoeibacter</taxon>
    </lineage>
</organism>
<dbReference type="InterPro" id="IPR004161">
    <property type="entry name" value="EFTu-like_2"/>
</dbReference>
<dbReference type="Pfam" id="PF03764">
    <property type="entry name" value="EFG_IV"/>
    <property type="match status" value="1"/>
</dbReference>
<dbReference type="Gene3D" id="3.30.230.10">
    <property type="match status" value="1"/>
</dbReference>
<evidence type="ECO:0000259" key="9">
    <source>
        <dbReference type="PROSITE" id="PS51722"/>
    </source>
</evidence>
<dbReference type="CDD" id="cd01886">
    <property type="entry name" value="EF-G"/>
    <property type="match status" value="1"/>
</dbReference>
<dbReference type="SMART" id="SM00889">
    <property type="entry name" value="EFG_IV"/>
    <property type="match status" value="1"/>
</dbReference>
<evidence type="ECO:0000256" key="5">
    <source>
        <dbReference type="ARBA" id="ARBA00022917"/>
    </source>
</evidence>
<dbReference type="EMBL" id="WHUT02000004">
    <property type="protein sequence ID" value="NUB44536.1"/>
    <property type="molecule type" value="Genomic_DNA"/>
</dbReference>
<dbReference type="InterPro" id="IPR004540">
    <property type="entry name" value="Transl_elong_EFG/EF2"/>
</dbReference>
<dbReference type="InterPro" id="IPR020568">
    <property type="entry name" value="Ribosomal_Su5_D2-typ_SF"/>
</dbReference>
<dbReference type="Gene3D" id="3.30.70.240">
    <property type="match status" value="1"/>
</dbReference>
<feature type="binding site" evidence="8">
    <location>
        <begin position="94"/>
        <end position="98"/>
    </location>
    <ligand>
        <name>GTP</name>
        <dbReference type="ChEBI" id="CHEBI:37565"/>
    </ligand>
</feature>
<dbReference type="AlphaFoldDB" id="A0A8X8H755"/>
<sequence>MAREYPLERYRNFGIIAHIDAGKTTTTERILYYTGKSHKIGEVHDGAATMDWMEQEQERGITITSAATTTFWERTIDPGLEHARADKYRFNIIDTPGHVDFTIEVERSLAVLDGAVVLLDGNAGVEPQTETVWRQADRYKVPRIVFVNKMDKTGADFYNCIKMIKDRTGATPLPIQIPIGAEDQLEGIIDLITMEEWVYQGDDLGASWKRQPIRADLLEQANEWRHNLLEVAVEQDDAAMEAYLEGNEPDAETLRGLIRKGCLAIEFVPMLCGSSFKNKGVQPMLNAVIDYLPNPLDVPPYLGFAPGDETETRNIERSADDEQPFSALAFKIMNDPFVGSLTFTRIYSGVLKKGDAMLNATKERKERVGRMMMMHAIDREEIAEAFAGDIIALAGLKETTTGDTLCDPAKPVVLETMTFPIPVIEIAVEPKTKADQEKMGIALARLAAEDPSFRVETDHESGQTIMKGMGELHLDILVDRMRREFKVEANIGAPQVAYRETISREAEIDYTHKKQTGGTGQFARVKLVITPTEPGVGYSFESKVVGGSVPKEYIPGVEKGIKSVMDSGPLAGFPVIDFKVALIDGAFHDVDSSVLAFEIAARAGMREGLKKAGAKLLEPIMKVEVVTPDIYTGGIIGDLTSRRGMVQGQDTRGNANIITAMVPLANMFGYINTLRSMSSGRANFSMSFDHYDAVPQNISDEIQKKYA</sequence>
<dbReference type="Pfam" id="PF00679">
    <property type="entry name" value="EFG_C"/>
    <property type="match status" value="1"/>
</dbReference>
<dbReference type="Gene3D" id="2.40.30.10">
    <property type="entry name" value="Translation factors"/>
    <property type="match status" value="1"/>
</dbReference>
<dbReference type="SUPFAM" id="SSF54211">
    <property type="entry name" value="Ribosomal protein S5 domain 2-like"/>
    <property type="match status" value="1"/>
</dbReference>
<comment type="caution">
    <text evidence="10">The sequence shown here is derived from an EMBL/GenBank/DDBJ whole genome shotgun (WGS) entry which is preliminary data.</text>
</comment>
<dbReference type="InterPro" id="IPR027417">
    <property type="entry name" value="P-loop_NTPase"/>
</dbReference>
<gene>
    <name evidence="8 10" type="primary">fusA</name>
    <name evidence="10" type="ORF">GEU84_009090</name>
</gene>
<keyword evidence="11" id="KW-1185">Reference proteome</keyword>
<evidence type="ECO:0000313" key="10">
    <source>
        <dbReference type="EMBL" id="NUB44536.1"/>
    </source>
</evidence>
<comment type="function">
    <text evidence="7 8">Catalyzes the GTP-dependent ribosomal translocation step during translation elongation. During this step, the ribosome changes from the pre-translocational (PRE) to the post-translocational (POST) state as the newly formed A-site-bound peptidyl-tRNA and P-site-bound deacylated tRNA move to the P and E sites, respectively. Catalyzes the coordinated movement of the two tRNA molecules, the mRNA and conformational changes in the ribosome.</text>
</comment>
<dbReference type="Proteomes" id="UP000484076">
    <property type="component" value="Unassembled WGS sequence"/>
</dbReference>
<evidence type="ECO:0000256" key="1">
    <source>
        <dbReference type="ARBA" id="ARBA00005870"/>
    </source>
</evidence>
<dbReference type="CDD" id="cd04088">
    <property type="entry name" value="EFG_mtEFG_II"/>
    <property type="match status" value="1"/>
</dbReference>
<dbReference type="Pfam" id="PF00009">
    <property type="entry name" value="GTP_EFTU"/>
    <property type="match status" value="1"/>
</dbReference>
<dbReference type="InterPro" id="IPR035649">
    <property type="entry name" value="EFG_V"/>
</dbReference>
<keyword evidence="5 8" id="KW-0648">Protein biosynthesis</keyword>
<dbReference type="InterPro" id="IPR000795">
    <property type="entry name" value="T_Tr_GTP-bd_dom"/>
</dbReference>
<dbReference type="FunFam" id="3.30.70.240:FF:000001">
    <property type="entry name" value="Elongation factor G"/>
    <property type="match status" value="1"/>
</dbReference>
<dbReference type="GO" id="GO:0003924">
    <property type="term" value="F:GTPase activity"/>
    <property type="evidence" value="ECO:0007669"/>
    <property type="project" value="InterPro"/>
</dbReference>
<dbReference type="SMART" id="SM00838">
    <property type="entry name" value="EFG_C"/>
    <property type="match status" value="1"/>
</dbReference>
<dbReference type="FunFam" id="3.30.70.870:FF:000001">
    <property type="entry name" value="Elongation factor G"/>
    <property type="match status" value="1"/>
</dbReference>
<dbReference type="SUPFAM" id="SSF50447">
    <property type="entry name" value="Translation proteins"/>
    <property type="match status" value="1"/>
</dbReference>
<evidence type="ECO:0000313" key="11">
    <source>
        <dbReference type="Proteomes" id="UP000484076"/>
    </source>
</evidence>
<dbReference type="PRINTS" id="PR00315">
    <property type="entry name" value="ELONGATNFCT"/>
</dbReference>
<dbReference type="InterPro" id="IPR014721">
    <property type="entry name" value="Ribsml_uS5_D2-typ_fold_subgr"/>
</dbReference>
<dbReference type="NCBIfam" id="NF009381">
    <property type="entry name" value="PRK12740.1-5"/>
    <property type="match status" value="1"/>
</dbReference>
<dbReference type="CDD" id="cd16262">
    <property type="entry name" value="EFG_III"/>
    <property type="match status" value="1"/>
</dbReference>
<dbReference type="GO" id="GO:0097216">
    <property type="term" value="F:guanosine tetraphosphate binding"/>
    <property type="evidence" value="ECO:0007669"/>
    <property type="project" value="UniProtKB-ARBA"/>
</dbReference>
<comment type="similarity">
    <text evidence="1 8">Belongs to the TRAFAC class translation factor GTPase superfamily. Classic translation factor GTPase family. EF-G/EF-2 subfamily.</text>
</comment>
<dbReference type="Gene3D" id="3.30.70.870">
    <property type="entry name" value="Elongation Factor G (Translational Gtpase), domain 3"/>
    <property type="match status" value="1"/>
</dbReference>
<dbReference type="PANTHER" id="PTHR43261">
    <property type="entry name" value="TRANSLATION ELONGATION FACTOR G-RELATED"/>
    <property type="match status" value="1"/>
</dbReference>
<feature type="binding site" evidence="8">
    <location>
        <begin position="148"/>
        <end position="151"/>
    </location>
    <ligand>
        <name>GTP</name>
        <dbReference type="ChEBI" id="CHEBI:37565"/>
    </ligand>
</feature>
<dbReference type="HAMAP" id="MF_00054_B">
    <property type="entry name" value="EF_G_EF_2_B"/>
    <property type="match status" value="1"/>
</dbReference>
<feature type="domain" description="Tr-type G" evidence="9">
    <location>
        <begin position="8"/>
        <end position="296"/>
    </location>
</feature>
<evidence type="ECO:0000256" key="4">
    <source>
        <dbReference type="ARBA" id="ARBA00022768"/>
    </source>
</evidence>
<proteinExistence type="inferred from homology"/>
<dbReference type="Pfam" id="PF03144">
    <property type="entry name" value="GTP_EFTU_D2"/>
    <property type="match status" value="1"/>
</dbReference>
<dbReference type="SUPFAM" id="SSF54980">
    <property type="entry name" value="EF-G C-terminal domain-like"/>
    <property type="match status" value="2"/>
</dbReference>
<dbReference type="FunFam" id="2.40.30.10:FF:000006">
    <property type="entry name" value="Elongation factor G"/>
    <property type="match status" value="1"/>
</dbReference>